<dbReference type="FunFam" id="3.30.160.60:FF:001030">
    <property type="entry name" value="Zinc finger protein 407"/>
    <property type="match status" value="1"/>
</dbReference>
<keyword evidence="13" id="KW-1185">Reference proteome</keyword>
<evidence type="ECO:0000256" key="9">
    <source>
        <dbReference type="ARBA" id="ARBA00023242"/>
    </source>
</evidence>
<evidence type="ECO:0000313" key="12">
    <source>
        <dbReference type="EMBL" id="KAG8442266.1"/>
    </source>
</evidence>
<dbReference type="FunFam" id="3.30.160.60:FF:001514">
    <property type="entry name" value="Zinc finger protein 407"/>
    <property type="match status" value="1"/>
</dbReference>
<evidence type="ECO:0000256" key="10">
    <source>
        <dbReference type="PROSITE-ProRule" id="PRU00042"/>
    </source>
</evidence>
<dbReference type="SUPFAM" id="SSF57667">
    <property type="entry name" value="beta-beta-alpha zinc fingers"/>
    <property type="match status" value="3"/>
</dbReference>
<feature type="domain" description="C2H2-type" evidence="11">
    <location>
        <begin position="30"/>
        <end position="57"/>
    </location>
</feature>
<dbReference type="FunFam" id="3.30.160.60:FF:000969">
    <property type="entry name" value="Zinc finger protein 407"/>
    <property type="match status" value="1"/>
</dbReference>
<evidence type="ECO:0000256" key="2">
    <source>
        <dbReference type="ARBA" id="ARBA00022723"/>
    </source>
</evidence>
<feature type="domain" description="C2H2-type" evidence="11">
    <location>
        <begin position="58"/>
        <end position="87"/>
    </location>
</feature>
<feature type="domain" description="C2H2-type" evidence="11">
    <location>
        <begin position="116"/>
        <end position="143"/>
    </location>
</feature>
<evidence type="ECO:0000256" key="5">
    <source>
        <dbReference type="ARBA" id="ARBA00022833"/>
    </source>
</evidence>
<organism evidence="12 13">
    <name type="scientific">Hymenochirus boettgeri</name>
    <name type="common">Congo dwarf clawed frog</name>
    <dbReference type="NCBI Taxonomy" id="247094"/>
    <lineage>
        <taxon>Eukaryota</taxon>
        <taxon>Metazoa</taxon>
        <taxon>Chordata</taxon>
        <taxon>Craniata</taxon>
        <taxon>Vertebrata</taxon>
        <taxon>Euteleostomi</taxon>
        <taxon>Amphibia</taxon>
        <taxon>Batrachia</taxon>
        <taxon>Anura</taxon>
        <taxon>Pipoidea</taxon>
        <taxon>Pipidae</taxon>
        <taxon>Pipinae</taxon>
        <taxon>Hymenochirus</taxon>
    </lineage>
</organism>
<protein>
    <recommendedName>
        <fullName evidence="11">C2H2-type domain-containing protein</fullName>
    </recommendedName>
</protein>
<dbReference type="AlphaFoldDB" id="A0A8T2JIH3"/>
<evidence type="ECO:0000256" key="4">
    <source>
        <dbReference type="ARBA" id="ARBA00022771"/>
    </source>
</evidence>
<dbReference type="GO" id="GO:0000978">
    <property type="term" value="F:RNA polymerase II cis-regulatory region sequence-specific DNA binding"/>
    <property type="evidence" value="ECO:0007669"/>
    <property type="project" value="TreeGrafter"/>
</dbReference>
<keyword evidence="2" id="KW-0479">Metal-binding</keyword>
<keyword evidence="6" id="KW-0805">Transcription regulation</keyword>
<keyword evidence="7" id="KW-0238">DNA-binding</keyword>
<proteinExistence type="predicted"/>
<evidence type="ECO:0000256" key="7">
    <source>
        <dbReference type="ARBA" id="ARBA00023125"/>
    </source>
</evidence>
<reference evidence="12" key="1">
    <citation type="thesis" date="2020" institute="ProQuest LLC" country="789 East Eisenhower Parkway, Ann Arbor, MI, USA">
        <title>Comparative Genomics and Chromosome Evolution.</title>
        <authorList>
            <person name="Mudd A.B."/>
        </authorList>
    </citation>
    <scope>NUCLEOTIDE SEQUENCE</scope>
    <source>
        <strain evidence="12">Female2</strain>
        <tissue evidence="12">Blood</tissue>
    </source>
</reference>
<dbReference type="OrthoDB" id="7788172at2759"/>
<dbReference type="InterPro" id="IPR036236">
    <property type="entry name" value="Znf_C2H2_sf"/>
</dbReference>
<feature type="domain" description="C2H2-type" evidence="11">
    <location>
        <begin position="88"/>
        <end position="115"/>
    </location>
</feature>
<dbReference type="GO" id="GO:0008270">
    <property type="term" value="F:zinc ion binding"/>
    <property type="evidence" value="ECO:0007669"/>
    <property type="project" value="UniProtKB-KW"/>
</dbReference>
<evidence type="ECO:0000256" key="1">
    <source>
        <dbReference type="ARBA" id="ARBA00004123"/>
    </source>
</evidence>
<dbReference type="GO" id="GO:0005634">
    <property type="term" value="C:nucleus"/>
    <property type="evidence" value="ECO:0007669"/>
    <property type="project" value="UniProtKB-SubCell"/>
</dbReference>
<dbReference type="SMART" id="SM00355">
    <property type="entry name" value="ZnF_C2H2"/>
    <property type="match status" value="6"/>
</dbReference>
<dbReference type="InterPro" id="IPR013087">
    <property type="entry name" value="Znf_C2H2_type"/>
</dbReference>
<keyword evidence="9" id="KW-0539">Nucleus</keyword>
<comment type="subcellular location">
    <subcellularLocation>
        <location evidence="1">Nucleus</location>
    </subcellularLocation>
</comment>
<keyword evidence="8" id="KW-0804">Transcription</keyword>
<dbReference type="FunFam" id="3.30.160.60:FF:001819">
    <property type="entry name" value="zinc finger protein 407"/>
    <property type="match status" value="1"/>
</dbReference>
<dbReference type="Proteomes" id="UP000812440">
    <property type="component" value="Chromosome 6"/>
</dbReference>
<name>A0A8T2JIH3_9PIPI</name>
<evidence type="ECO:0000256" key="8">
    <source>
        <dbReference type="ARBA" id="ARBA00023163"/>
    </source>
</evidence>
<evidence type="ECO:0000259" key="11">
    <source>
        <dbReference type="PROSITE" id="PS50157"/>
    </source>
</evidence>
<dbReference type="PROSITE" id="PS00028">
    <property type="entry name" value="ZINC_FINGER_C2H2_1"/>
    <property type="match status" value="2"/>
</dbReference>
<accession>A0A8T2JIH3</accession>
<keyword evidence="4 10" id="KW-0863">Zinc-finger</keyword>
<dbReference type="PANTHER" id="PTHR24388">
    <property type="entry name" value="ZINC FINGER PROTEIN"/>
    <property type="match status" value="1"/>
</dbReference>
<dbReference type="Gene3D" id="3.30.160.60">
    <property type="entry name" value="Classic Zinc Finger"/>
    <property type="match status" value="5"/>
</dbReference>
<dbReference type="GO" id="GO:0000981">
    <property type="term" value="F:DNA-binding transcription factor activity, RNA polymerase II-specific"/>
    <property type="evidence" value="ECO:0007669"/>
    <property type="project" value="TreeGrafter"/>
</dbReference>
<gene>
    <name evidence="12" type="ORF">GDO86_011170</name>
</gene>
<dbReference type="FunFam" id="3.30.160.60:FF:000322">
    <property type="entry name" value="GDNF-inducible zinc finger protein 1"/>
    <property type="match status" value="1"/>
</dbReference>
<dbReference type="PANTHER" id="PTHR24388:SF102">
    <property type="entry name" value="ZINC FINGER PROTEIN 407"/>
    <property type="match status" value="1"/>
</dbReference>
<keyword evidence="3" id="KW-0677">Repeat</keyword>
<evidence type="ECO:0000313" key="13">
    <source>
        <dbReference type="Proteomes" id="UP000812440"/>
    </source>
</evidence>
<dbReference type="EMBL" id="JAACNH010000005">
    <property type="protein sequence ID" value="KAG8442266.1"/>
    <property type="molecule type" value="Genomic_DNA"/>
</dbReference>
<evidence type="ECO:0000256" key="6">
    <source>
        <dbReference type="ARBA" id="ARBA00023015"/>
    </source>
</evidence>
<keyword evidence="5" id="KW-0862">Zinc</keyword>
<dbReference type="PROSITE" id="PS50157">
    <property type="entry name" value="ZINC_FINGER_C2H2_2"/>
    <property type="match status" value="4"/>
</dbReference>
<evidence type="ECO:0000256" key="3">
    <source>
        <dbReference type="ARBA" id="ARBA00022737"/>
    </source>
</evidence>
<dbReference type="Pfam" id="PF00096">
    <property type="entry name" value="zf-C2H2"/>
    <property type="match status" value="2"/>
</dbReference>
<sequence length="666" mass="74280">MEKHFRLVASFKNYFGDGAFSNQLQWGRKYSCNLCDRSFRERWALNNHMKLHTGEKPFKCTWPTCHYSFLTASALKDHFRTHTGEKSFLCDLCGFAGGTRHALTKHRRQHTGEKPFKCDECNFASTTQSHLTRHKRIHTGEKPYRCPWCDYRSNCAENVRKHILHTGKHEGVKMYNCPKCDYATNVPVEFRNHLKEQHLDIENPDLAYLHAGIVSKSFECRLKGQGANFVETTSPFTASASIETSPLKEKIVRRTRKQPQTNEQVQQVIIIQGYSEEYAGGFTIDTSVEETAAATLQTLAMAGQVARVVHITEDGQVIATDQAAHMNNIIPEEILSEQLQDGSTQFVVVEGPVGEANVEEAVSIETVTDSNGNVVQQVMAQGILDASETVHAADSSSALDALLCAVTELGNVSKVNTQHNITERTMEESLVTISNNHHCSDPSAEEIQMFHEVQETPQGIETMEVVRQVMHSTNILTPEEPAQVSFKKMVQGVLQFAMCDSEAADQFINEGVTQVIVNDQGTVHMVSTEGPHIIMHNAESHALTIPEQHVDVVESDEEISQIIVTEELARAMAETVSSNFTDGTTHYIVTELPQEEIQKESGIYSHAVIETNQSDHILHAETNLGTQVPSEATSQELTSMVVFTECTSEDTFQTSQKDSTDKQPQL</sequence>
<comment type="caution">
    <text evidence="12">The sequence shown here is derived from an EMBL/GenBank/DDBJ whole genome shotgun (WGS) entry which is preliminary data.</text>
</comment>
<dbReference type="InterPro" id="IPR050527">
    <property type="entry name" value="Snail/Krueppel_Znf"/>
</dbReference>